<dbReference type="OrthoDB" id="205787at2759"/>
<dbReference type="Proteomes" id="UP000693981">
    <property type="component" value="Unassembled WGS sequence"/>
</dbReference>
<reference evidence="2" key="1">
    <citation type="submission" date="2021-02" db="EMBL/GenBank/DDBJ databases">
        <authorList>
            <person name="Palmer J.M."/>
        </authorList>
    </citation>
    <scope>NUCLEOTIDE SEQUENCE</scope>
    <source>
        <strain evidence="2">SCRP23</strain>
    </source>
</reference>
<comment type="caution">
    <text evidence="2">The sequence shown here is derived from an EMBL/GenBank/DDBJ whole genome shotgun (WGS) entry which is preliminary data.</text>
</comment>
<protein>
    <submittedName>
        <fullName evidence="2">Uncharacterized protein</fullName>
    </submittedName>
</protein>
<accession>A0A8T1WRZ7</accession>
<name>A0A8T1WRZ7_9STRA</name>
<keyword evidence="3" id="KW-1185">Reference proteome</keyword>
<feature type="compositionally biased region" description="Polar residues" evidence="1">
    <location>
        <begin position="87"/>
        <end position="96"/>
    </location>
</feature>
<proteinExistence type="predicted"/>
<gene>
    <name evidence="2" type="ORF">PHYBOEH_004829</name>
</gene>
<sequence length="170" mass="18393">MERVAVLSHVKQSSVPPSLQSSGVRRIAWHGGKISSNKEEALQKFYQRKLQAGDHKTAQQIKATLSEGGALSSPNLKKLTGTHHQSKVTTSSTGTVLRTGRVLGPKLNSASKQMKRAKQQTARQPKNAAKGQKRPETKSASISLEDKLGLPLDALVGGGQPKAKRNMKRR</sequence>
<evidence type="ECO:0000256" key="1">
    <source>
        <dbReference type="SAM" id="MobiDB-lite"/>
    </source>
</evidence>
<organism evidence="2 3">
    <name type="scientific">Phytophthora boehmeriae</name>
    <dbReference type="NCBI Taxonomy" id="109152"/>
    <lineage>
        <taxon>Eukaryota</taxon>
        <taxon>Sar</taxon>
        <taxon>Stramenopiles</taxon>
        <taxon>Oomycota</taxon>
        <taxon>Peronosporomycetes</taxon>
        <taxon>Peronosporales</taxon>
        <taxon>Peronosporaceae</taxon>
        <taxon>Phytophthora</taxon>
    </lineage>
</organism>
<evidence type="ECO:0000313" key="2">
    <source>
        <dbReference type="EMBL" id="KAG7394673.1"/>
    </source>
</evidence>
<dbReference type="EMBL" id="JAGDFL010000255">
    <property type="protein sequence ID" value="KAG7394673.1"/>
    <property type="molecule type" value="Genomic_DNA"/>
</dbReference>
<feature type="region of interest" description="Disordered" evidence="1">
    <location>
        <begin position="65"/>
        <end position="170"/>
    </location>
</feature>
<dbReference type="AlphaFoldDB" id="A0A8T1WRZ7"/>
<evidence type="ECO:0000313" key="3">
    <source>
        <dbReference type="Proteomes" id="UP000693981"/>
    </source>
</evidence>